<feature type="transmembrane region" description="Helical" evidence="6">
    <location>
        <begin position="253"/>
        <end position="273"/>
    </location>
</feature>
<dbReference type="Pfam" id="PF02653">
    <property type="entry name" value="BPD_transp_2"/>
    <property type="match status" value="1"/>
</dbReference>
<evidence type="ECO:0000256" key="5">
    <source>
        <dbReference type="ARBA" id="ARBA00023136"/>
    </source>
</evidence>
<dbReference type="Proteomes" id="UP000198558">
    <property type="component" value="Unassembled WGS sequence"/>
</dbReference>
<dbReference type="RefSeq" id="WP_092351224.1">
    <property type="nucleotide sequence ID" value="NZ_CANARU010000009.1"/>
</dbReference>
<name>A0A1I0B9M2_9FIRM</name>
<protein>
    <submittedName>
        <fullName evidence="7">Nucleoside ABC transporter membrane protein</fullName>
    </submittedName>
</protein>
<evidence type="ECO:0000256" key="1">
    <source>
        <dbReference type="ARBA" id="ARBA00004651"/>
    </source>
</evidence>
<feature type="transmembrane region" description="Helical" evidence="6">
    <location>
        <begin position="203"/>
        <end position="222"/>
    </location>
</feature>
<comment type="subcellular location">
    <subcellularLocation>
        <location evidence="1">Cell membrane</location>
        <topology evidence="1">Multi-pass membrane protein</topology>
    </subcellularLocation>
</comment>
<feature type="transmembrane region" description="Helical" evidence="6">
    <location>
        <begin position="154"/>
        <end position="172"/>
    </location>
</feature>
<evidence type="ECO:0000256" key="2">
    <source>
        <dbReference type="ARBA" id="ARBA00022475"/>
    </source>
</evidence>
<keyword evidence="5 6" id="KW-0472">Membrane</keyword>
<accession>A0A1I0B9M2</accession>
<dbReference type="EMBL" id="FOIN01000001">
    <property type="protein sequence ID" value="SET03236.1"/>
    <property type="molecule type" value="Genomic_DNA"/>
</dbReference>
<dbReference type="GO" id="GO:0022857">
    <property type="term" value="F:transmembrane transporter activity"/>
    <property type="evidence" value="ECO:0007669"/>
    <property type="project" value="InterPro"/>
</dbReference>
<gene>
    <name evidence="7" type="ORF">SAMN04489758_10118</name>
</gene>
<evidence type="ECO:0000313" key="7">
    <source>
        <dbReference type="EMBL" id="SET03236.1"/>
    </source>
</evidence>
<organism evidence="7 8">
    <name type="scientific">Thomasclavelia cocleata</name>
    <dbReference type="NCBI Taxonomy" id="69824"/>
    <lineage>
        <taxon>Bacteria</taxon>
        <taxon>Bacillati</taxon>
        <taxon>Bacillota</taxon>
        <taxon>Erysipelotrichia</taxon>
        <taxon>Erysipelotrichales</taxon>
        <taxon>Coprobacillaceae</taxon>
        <taxon>Thomasclavelia</taxon>
    </lineage>
</organism>
<evidence type="ECO:0000256" key="3">
    <source>
        <dbReference type="ARBA" id="ARBA00022692"/>
    </source>
</evidence>
<evidence type="ECO:0000313" key="8">
    <source>
        <dbReference type="Proteomes" id="UP000198558"/>
    </source>
</evidence>
<dbReference type="InterPro" id="IPR001851">
    <property type="entry name" value="ABC_transp_permease"/>
</dbReference>
<keyword evidence="3 6" id="KW-0812">Transmembrane</keyword>
<keyword evidence="2" id="KW-1003">Cell membrane</keyword>
<keyword evidence="4 6" id="KW-1133">Transmembrane helix</keyword>
<keyword evidence="8" id="KW-1185">Reference proteome</keyword>
<feature type="transmembrane region" description="Helical" evidence="6">
    <location>
        <begin position="33"/>
        <end position="54"/>
    </location>
</feature>
<sequence length="320" mass="34969">MDLFYFLFRQSLMFSIPLLVVALGGLFSERSGVINIALEGIMIFGAFFGILFIYTAQNNNWMQGQLLFWISLIISGIIGGLFALLHAFASINMKADQTISGTALNLFAPALGIFIAKTMFGGVKSIPFTNEFLIKKIPILSNIPIIGEMFFNDFYISTFIGIIILIFTYVFLYKTKTGLRIRTCGENPHAADAAGINVYRIRYLGVVLSGVLAGIGGLIYVIPITSEYSSTVAGYGFLALAVLIFGNWNPWQIAFSAIFFAVAKTLAVTYASIPFLLNSGIPGIVFRIFPYLATLILLAFTSKNSAAPKAAGEPFDKSKR</sequence>
<dbReference type="OrthoDB" id="9792579at2"/>
<dbReference type="PANTHER" id="PTHR43370:SF1">
    <property type="entry name" value="GUANOSINE ABC TRANSPORTER PERMEASE PROTEIN NUPQ"/>
    <property type="match status" value="1"/>
</dbReference>
<dbReference type="AlphaFoldDB" id="A0A1I0B9M2"/>
<evidence type="ECO:0000256" key="6">
    <source>
        <dbReference type="SAM" id="Phobius"/>
    </source>
</evidence>
<dbReference type="GO" id="GO:0005886">
    <property type="term" value="C:plasma membrane"/>
    <property type="evidence" value="ECO:0007669"/>
    <property type="project" value="UniProtKB-SubCell"/>
</dbReference>
<proteinExistence type="predicted"/>
<dbReference type="GeneID" id="78287066"/>
<evidence type="ECO:0000256" key="4">
    <source>
        <dbReference type="ARBA" id="ARBA00022989"/>
    </source>
</evidence>
<dbReference type="CDD" id="cd06580">
    <property type="entry name" value="TM_PBP1_transp_TpRbsC_like"/>
    <property type="match status" value="1"/>
</dbReference>
<feature type="transmembrane region" description="Helical" evidence="6">
    <location>
        <begin position="66"/>
        <end position="91"/>
    </location>
</feature>
<feature type="transmembrane region" description="Helical" evidence="6">
    <location>
        <begin position="279"/>
        <end position="300"/>
    </location>
</feature>
<feature type="transmembrane region" description="Helical" evidence="6">
    <location>
        <begin position="228"/>
        <end position="246"/>
    </location>
</feature>
<feature type="transmembrane region" description="Helical" evidence="6">
    <location>
        <begin position="6"/>
        <end position="26"/>
    </location>
</feature>
<reference evidence="8" key="1">
    <citation type="submission" date="2016-10" db="EMBL/GenBank/DDBJ databases">
        <authorList>
            <person name="Varghese N."/>
            <person name="Submissions S."/>
        </authorList>
    </citation>
    <scope>NUCLEOTIDE SEQUENCE [LARGE SCALE GENOMIC DNA]</scope>
    <source>
        <strain evidence="8">DSM 1551</strain>
    </source>
</reference>
<feature type="transmembrane region" description="Helical" evidence="6">
    <location>
        <begin position="103"/>
        <end position="123"/>
    </location>
</feature>
<dbReference type="PANTHER" id="PTHR43370">
    <property type="entry name" value="SUGAR ABC TRANSPORTER INTEGRAL MEMBRANE PROTEIN-RELATED"/>
    <property type="match status" value="1"/>
</dbReference>